<dbReference type="CDD" id="cd06170">
    <property type="entry name" value="LuxR_C_like"/>
    <property type="match status" value="1"/>
</dbReference>
<dbReference type="PANTHER" id="PTHR44688:SF16">
    <property type="entry name" value="DNA-BINDING TRANSCRIPTIONAL ACTIVATOR DEVR_DOSR"/>
    <property type="match status" value="1"/>
</dbReference>
<comment type="caution">
    <text evidence="5">The sequence shown here is derived from an EMBL/GenBank/DDBJ whole genome shotgun (WGS) entry which is preliminary data.</text>
</comment>
<protein>
    <submittedName>
        <fullName evidence="5">DNA-binding CsgD family transcriptional regulator/tetratricopeptide (TPR) repeat protein</fullName>
    </submittedName>
</protein>
<evidence type="ECO:0000256" key="2">
    <source>
        <dbReference type="ARBA" id="ARBA00023125"/>
    </source>
</evidence>
<dbReference type="EMBL" id="JBEPLY010000004">
    <property type="protein sequence ID" value="MET3599829.1"/>
    <property type="molecule type" value="Genomic_DNA"/>
</dbReference>
<proteinExistence type="predicted"/>
<dbReference type="SUPFAM" id="SSF46894">
    <property type="entry name" value="C-terminal effector domain of the bipartite response regulators"/>
    <property type="match status" value="1"/>
</dbReference>
<evidence type="ECO:0000259" key="4">
    <source>
        <dbReference type="PROSITE" id="PS50043"/>
    </source>
</evidence>
<evidence type="ECO:0000256" key="1">
    <source>
        <dbReference type="ARBA" id="ARBA00023015"/>
    </source>
</evidence>
<sequence>MSHIERLAEQICTSPAGVIIVTAFAGMGKSLLLKTVARRLHAHYCDSTEPPAVVAKRVLVWDIPAGSGVVACEPDVLRSFDRVVIARRHDVEIPYVTRMALYGEAVSFGDDFLRLPPDVAERRYQSGWPLLAGLDLDDEATRDRFVSYLGFEFLRDLKPEQLVACRSLCDGAASDPTLNAIPPMPFWEVEGGRTTCPSPILRDLMLKAVDAEIERRLQFDDAAPLIAEALHQAGQSARAIRALQSVGLEEPAVRLFTEAGGVLHIHSEGPEAYGEILAGFGPEIAASHETLVLSNAMRALKQGQTGTARKLIADRFGRQSTDPMAVFARGAPYSITFKGFRLVMMIYEDIVITEAMFERLYDYLNELPLDAALLRGSFYNAILEFYIRQRRFNEADMAALQALSSYRAAGIPLLVFYVCMHRAVIRLLSGDALTAREHLAEAERYFAAVTFDSPADERIWRLVSACIAYEDGHPHVLIAFINDAFDKFAQSETWPSLVEFALHYGSQALSEHFSTISALGFLDRWRLHQSHSRHLRFMIEIRAALVMQNGNRWNDAAATLSAMQSRINRTWVEAAVDELSRLSMRDEIEVAFAWLRQVVHERPERPYLDRQINAMIANERITGRQRRALQIWLAYVLKRTGRLTEARAVLQRMFDGAGRTGTIAPLQEERRFLQELMGDGRIESFLYAAGPARRIMRRLSETRVRGRTIEQESGLSRREARILLLLCEGASNKFIALRLGISESTVKFHLTNLYRKLGCGGRREAIAVARARS</sequence>
<organism evidence="5 6">
    <name type="scientific">Martelella mangrovi</name>
    <dbReference type="NCBI Taxonomy" id="1397477"/>
    <lineage>
        <taxon>Bacteria</taxon>
        <taxon>Pseudomonadati</taxon>
        <taxon>Pseudomonadota</taxon>
        <taxon>Alphaproteobacteria</taxon>
        <taxon>Hyphomicrobiales</taxon>
        <taxon>Aurantimonadaceae</taxon>
        <taxon>Martelella</taxon>
    </lineage>
</organism>
<dbReference type="InterPro" id="IPR036388">
    <property type="entry name" value="WH-like_DNA-bd_sf"/>
</dbReference>
<name>A0ABV2IB58_9HYPH</name>
<feature type="domain" description="HTH luxR-type" evidence="4">
    <location>
        <begin position="708"/>
        <end position="773"/>
    </location>
</feature>
<dbReference type="InterPro" id="IPR016032">
    <property type="entry name" value="Sig_transdc_resp-reg_C-effctor"/>
</dbReference>
<evidence type="ECO:0000313" key="5">
    <source>
        <dbReference type="EMBL" id="MET3599829.1"/>
    </source>
</evidence>
<evidence type="ECO:0000256" key="3">
    <source>
        <dbReference type="ARBA" id="ARBA00023163"/>
    </source>
</evidence>
<keyword evidence="3" id="KW-0804">Transcription</keyword>
<keyword evidence="2 5" id="KW-0238">DNA-binding</keyword>
<dbReference type="PROSITE" id="PS00622">
    <property type="entry name" value="HTH_LUXR_1"/>
    <property type="match status" value="1"/>
</dbReference>
<dbReference type="InterPro" id="IPR000792">
    <property type="entry name" value="Tscrpt_reg_LuxR_C"/>
</dbReference>
<dbReference type="PRINTS" id="PR00038">
    <property type="entry name" value="HTHLUXR"/>
</dbReference>
<dbReference type="Proteomes" id="UP001549164">
    <property type="component" value="Unassembled WGS sequence"/>
</dbReference>
<dbReference type="Pfam" id="PF00196">
    <property type="entry name" value="GerE"/>
    <property type="match status" value="1"/>
</dbReference>
<dbReference type="PANTHER" id="PTHR44688">
    <property type="entry name" value="DNA-BINDING TRANSCRIPTIONAL ACTIVATOR DEVR_DOSR"/>
    <property type="match status" value="1"/>
</dbReference>
<gene>
    <name evidence="5" type="ORF">ABID12_001768</name>
</gene>
<dbReference type="PROSITE" id="PS50043">
    <property type="entry name" value="HTH_LUXR_2"/>
    <property type="match status" value="1"/>
</dbReference>
<keyword evidence="1" id="KW-0805">Transcription regulation</keyword>
<reference evidence="5 6" key="1">
    <citation type="submission" date="2024-06" db="EMBL/GenBank/DDBJ databases">
        <title>Genomic Encyclopedia of Type Strains, Phase IV (KMG-IV): sequencing the most valuable type-strain genomes for metagenomic binning, comparative biology and taxonomic classification.</title>
        <authorList>
            <person name="Goeker M."/>
        </authorList>
    </citation>
    <scope>NUCLEOTIDE SEQUENCE [LARGE SCALE GENOMIC DNA]</scope>
    <source>
        <strain evidence="5 6">DSM 28102</strain>
    </source>
</reference>
<evidence type="ECO:0000313" key="6">
    <source>
        <dbReference type="Proteomes" id="UP001549164"/>
    </source>
</evidence>
<dbReference type="SMART" id="SM00421">
    <property type="entry name" value="HTH_LUXR"/>
    <property type="match status" value="1"/>
</dbReference>
<dbReference type="RefSeq" id="WP_354433904.1">
    <property type="nucleotide sequence ID" value="NZ_JBEPLY010000004.1"/>
</dbReference>
<accession>A0ABV2IB58</accession>
<dbReference type="GO" id="GO:0003677">
    <property type="term" value="F:DNA binding"/>
    <property type="evidence" value="ECO:0007669"/>
    <property type="project" value="UniProtKB-KW"/>
</dbReference>
<keyword evidence="6" id="KW-1185">Reference proteome</keyword>
<dbReference type="Gene3D" id="1.10.10.10">
    <property type="entry name" value="Winged helix-like DNA-binding domain superfamily/Winged helix DNA-binding domain"/>
    <property type="match status" value="1"/>
</dbReference>